<keyword evidence="1" id="KW-1133">Transmembrane helix</keyword>
<dbReference type="PANTHER" id="PTHR35041:SF3">
    <property type="entry name" value="FORMYLMETHIONINE DEFORMYLASE-LIKE PROTEIN"/>
    <property type="match status" value="1"/>
</dbReference>
<evidence type="ECO:0000313" key="3">
    <source>
        <dbReference type="Proteomes" id="UP000783213"/>
    </source>
</evidence>
<keyword evidence="1" id="KW-0472">Membrane</keyword>
<feature type="transmembrane region" description="Helical" evidence="1">
    <location>
        <begin position="105"/>
        <end position="122"/>
    </location>
</feature>
<evidence type="ECO:0000313" key="2">
    <source>
        <dbReference type="EMBL" id="KAF7940060.1"/>
    </source>
</evidence>
<dbReference type="EMBL" id="RCSX01000001">
    <property type="protein sequence ID" value="KAF7940060.1"/>
    <property type="molecule type" value="Genomic_DNA"/>
</dbReference>
<keyword evidence="3" id="KW-1185">Reference proteome</keyword>
<sequence>MVQGHENGSIFSQSNPECNNLKSQNSIDIQGSHPSISLDALDADAPFHSPDSYKIHRSRHYVKWGIEWQTLCFVILLASCEYALATGHHLCFSSLNKTAAGFVTIFAYATSSLFAAAIGAAYDQHLWTLFKQDSFSLNGLDDLLALKSTPSGSFNVEVLAPAKLAVLSASAPGRLIALAAIAPPATLSVVLGISIESQPAESSEGFYYPRFDTIARPTGELSALTPSAAERMDVLPYYILADNSSYYLQFWGPTIKCSPSTDVQKQIFNKFSASLPVDTTTPYSLPFADTIFTPNLTLFFSFEPGFPIFIFSAFTSLFADFGSFDFDNQNLWSLLSNSSIHSKSKIQLWLQTS</sequence>
<dbReference type="RefSeq" id="XP_038815482.1">
    <property type="nucleotide sequence ID" value="XM_038947805.1"/>
</dbReference>
<reference evidence="2 3" key="1">
    <citation type="journal article" date="2020" name="Genome Biol. Evol.">
        <title>Comparative genomics of Sclerotiniaceae.</title>
        <authorList>
            <person name="Valero Jimenez C.A."/>
            <person name="Steentjes M."/>
            <person name="Scholten O.E."/>
            <person name="Van Kan J.A.L."/>
        </authorList>
    </citation>
    <scope>NUCLEOTIDE SEQUENCE [LARGE SCALE GENOMIC DNA]</scope>
    <source>
        <strain evidence="2 3">B1</strain>
    </source>
</reference>
<protein>
    <submittedName>
        <fullName evidence="2">Uncharacterized protein</fullName>
    </submittedName>
</protein>
<keyword evidence="1" id="KW-0812">Transmembrane</keyword>
<accession>A0ABQ7J1Z9</accession>
<dbReference type="PANTHER" id="PTHR35041">
    <property type="entry name" value="MEDIATOR OF RNA POLYMERASE II TRANSCRIPTION SUBUNIT 1"/>
    <property type="match status" value="1"/>
</dbReference>
<dbReference type="GeneID" id="62226962"/>
<name>A0ABQ7J1Z9_9HELO</name>
<dbReference type="Proteomes" id="UP000783213">
    <property type="component" value="Unassembled WGS sequence"/>
</dbReference>
<comment type="caution">
    <text evidence="2">The sequence shown here is derived from an EMBL/GenBank/DDBJ whole genome shotgun (WGS) entry which is preliminary data.</text>
</comment>
<proteinExistence type="predicted"/>
<organism evidence="2 3">
    <name type="scientific">Botrytis deweyae</name>
    <dbReference type="NCBI Taxonomy" id="2478750"/>
    <lineage>
        <taxon>Eukaryota</taxon>
        <taxon>Fungi</taxon>
        <taxon>Dikarya</taxon>
        <taxon>Ascomycota</taxon>
        <taxon>Pezizomycotina</taxon>
        <taxon>Leotiomycetes</taxon>
        <taxon>Helotiales</taxon>
        <taxon>Sclerotiniaceae</taxon>
        <taxon>Botrytis</taxon>
    </lineage>
</organism>
<evidence type="ECO:0000256" key="1">
    <source>
        <dbReference type="SAM" id="Phobius"/>
    </source>
</evidence>
<feature type="transmembrane region" description="Helical" evidence="1">
    <location>
        <begin position="64"/>
        <end position="85"/>
    </location>
</feature>
<gene>
    <name evidence="2" type="ORF">EAE98_000187</name>
</gene>